<protein>
    <recommendedName>
        <fullName evidence="3">BNR repeat protein</fullName>
    </recommendedName>
</protein>
<evidence type="ECO:0008006" key="3">
    <source>
        <dbReference type="Google" id="ProtNLM"/>
    </source>
</evidence>
<reference evidence="1 2" key="1">
    <citation type="submission" date="2018-04" db="EMBL/GenBank/DDBJ databases">
        <title>Marixanthomonas spongiae HN-E44 sp. nov., isolated from a marine sponge.</title>
        <authorList>
            <person name="Luo L."/>
            <person name="Zhuang L."/>
        </authorList>
    </citation>
    <scope>NUCLEOTIDE SEQUENCE [LARGE SCALE GENOMIC DNA]</scope>
    <source>
        <strain evidence="1 2">HN-E44</strain>
    </source>
</reference>
<dbReference type="PROSITE" id="PS51257">
    <property type="entry name" value="PROKAR_LIPOPROTEIN"/>
    <property type="match status" value="1"/>
</dbReference>
<name>A0A2U0I5S6_9FLAO</name>
<comment type="caution">
    <text evidence="1">The sequence shown here is derived from an EMBL/GenBank/DDBJ whole genome shotgun (WGS) entry which is preliminary data.</text>
</comment>
<sequence>MMRVSFIVFLFLFISCKNEDKTTSTEVTKEVQLISNPTGPNSSLPRLFSNGESLFLSYVTKRDSLSTLYYSKYKSKNWQEPIAVSSGTDWFVNWADFPVIAENNGVVLTSHLQKSAKGTYTYDVKLDLYNSEEKNWKNDFLLHNDGTKSEHGFVSMIPSKNGFFVTWLDGRNTAGTGHENHDSHKESGAMTLRSASVDFEGKIINDIELDARVCDCCGTSSAMTNTGPIVAYRDRSENEIRDISVIRFKDGKPLPSQTIGDDNWEIPGCPVNGPSIAAIKNTVAVGWFTAVKGEGKVQLIFSENNGVNFGKPIRIDTENATGRVEVVMLSEKDAAIVWMEPQGEDEVVKVRKVSTSGSTGKPVLVTKISAERASGFPQMVKMNNKLFFAWTETNGPKIVKTAKLDIENLQQ</sequence>
<dbReference type="EMBL" id="QEHR01000002">
    <property type="protein sequence ID" value="PVW16370.1"/>
    <property type="molecule type" value="Genomic_DNA"/>
</dbReference>
<dbReference type="RefSeq" id="WP_116693388.1">
    <property type="nucleotide sequence ID" value="NZ_QEHR01000002.1"/>
</dbReference>
<evidence type="ECO:0000313" key="2">
    <source>
        <dbReference type="Proteomes" id="UP000245962"/>
    </source>
</evidence>
<dbReference type="AlphaFoldDB" id="A0A2U0I5S6"/>
<gene>
    <name evidence="1" type="ORF">DDV96_03680</name>
</gene>
<dbReference type="OrthoDB" id="9764969at2"/>
<dbReference type="Proteomes" id="UP000245962">
    <property type="component" value="Unassembled WGS sequence"/>
</dbReference>
<proteinExistence type="predicted"/>
<accession>A0A2U0I5S6</accession>
<evidence type="ECO:0000313" key="1">
    <source>
        <dbReference type="EMBL" id="PVW16370.1"/>
    </source>
</evidence>
<organism evidence="1 2">
    <name type="scientific">Marixanthomonas spongiae</name>
    <dbReference type="NCBI Taxonomy" id="2174845"/>
    <lineage>
        <taxon>Bacteria</taxon>
        <taxon>Pseudomonadati</taxon>
        <taxon>Bacteroidota</taxon>
        <taxon>Flavobacteriia</taxon>
        <taxon>Flavobacteriales</taxon>
        <taxon>Flavobacteriaceae</taxon>
        <taxon>Marixanthomonas</taxon>
    </lineage>
</organism>
<keyword evidence="2" id="KW-1185">Reference proteome</keyword>